<comment type="caution">
    <text evidence="1">The sequence shown here is derived from an EMBL/GenBank/DDBJ whole genome shotgun (WGS) entry which is preliminary data.</text>
</comment>
<keyword evidence="1" id="KW-0547">Nucleotide-binding</keyword>
<name>A0ABW5YJH4_9FLAO</name>
<evidence type="ECO:0000313" key="1">
    <source>
        <dbReference type="EMBL" id="MFD2891184.1"/>
    </source>
</evidence>
<keyword evidence="2" id="KW-1185">Reference proteome</keyword>
<protein>
    <submittedName>
        <fullName evidence="1">ATP-binding protein</fullName>
    </submittedName>
</protein>
<sequence length="1076" mass="123865">MEYNNISTNILRDESKDLNYVVTPNAIQIYERIVSNSGRGNKSFTLIGNYGTGKSTFLWALEKNLLKEKIYFSNNYETGVNSFEFIKLIGDSNSLTDALLKSLKLESGDSKTILEALELRRVKAAKKNKGLVLVIDEFGKFLEYISKNKQQNDLYLLQMISEWANDDSKNVFFIITLHQSFISYSSSLDQSEKLEWEKIKGRFIELLFNEPVEQLLFFASKRLHHFEIPDNFDSCFNELIKLIKSSKLVPFSDETTRDLARSLYPLDWLSANVLMNALQRYGQNERSLFTFLNDTTKYSINKFEGKFYAISQVFDYLINTLGSEIYSFNNPHRAQWQTCFRALERIELIEDSNYELLASLIKTICLANIFTKAGSKFDKKTISNYLARTTDIAQSEFEKGVDKLEKTGIIRFYKHNNKLNFLEGTDIDIEQELADVSKEINHDFSVNEAISDLVQFPVIPVKKNSIEKGTPRFFEFKILTDLNEITQAEGPIDGYINLVFDTEIKEKAIKAAAKNSGSNLFVLYKNSKEIHNEIFTINKLQFLIKKHAEDINATRLLAQELKFHTQELEKLVLANLFISGNENVWYYNGKVLSISSKKQLNATLSTICDEVYINAPHYRNELVNKEFISSQIATARKSFIRHLLHKEREENLGFPAEKFPPEKSIYITLLKDTGIHREIDSLHHFGFTTPTDTSFLPLWKECNDFVKSASSSRRNLGELYTLLSKAPYKLKKGFVEFWIPTFLIINREDFALFHDVNGFVPYITEDVLDLIHKSPANYSIKSYDVSGLKVNLLESYKELVQTNNDELGTKSTFLAIFGNFLRFYRGLNEYTLNTRKLSNTAISLREAIKNAKDPEDALFQQFPNALGFHSISINDDESKLKSYTDHIQNAIREIRTAYDALLDRIEEKIVKTFYCESSEFVGYKFEIQSRLKNINLSLLGTEQSIFYKRLVSPLDDRASWLKSVADAALGKPIDKMIDEEELLLVTNLEEYLLGLIKASELHKFDATDHRKMVSIQMISSAGKILDDKIIVSNEPNAEVEIIKNQLLEKLTTLDTHRRKQLLMELLTTELNENVVL</sequence>
<dbReference type="Proteomes" id="UP001597534">
    <property type="component" value="Unassembled WGS sequence"/>
</dbReference>
<dbReference type="Gene3D" id="3.40.50.300">
    <property type="entry name" value="P-loop containing nucleotide triphosphate hydrolases"/>
    <property type="match status" value="1"/>
</dbReference>
<dbReference type="InterPro" id="IPR027417">
    <property type="entry name" value="P-loop_NTPase"/>
</dbReference>
<keyword evidence="1" id="KW-0067">ATP-binding</keyword>
<organism evidence="1 2">
    <name type="scientific">Flavobacterium chuncheonense</name>
    <dbReference type="NCBI Taxonomy" id="2026653"/>
    <lineage>
        <taxon>Bacteria</taxon>
        <taxon>Pseudomonadati</taxon>
        <taxon>Bacteroidota</taxon>
        <taxon>Flavobacteriia</taxon>
        <taxon>Flavobacteriales</taxon>
        <taxon>Flavobacteriaceae</taxon>
        <taxon>Flavobacterium</taxon>
    </lineage>
</organism>
<dbReference type="EMBL" id="JBHUPC010000012">
    <property type="protein sequence ID" value="MFD2891184.1"/>
    <property type="molecule type" value="Genomic_DNA"/>
</dbReference>
<dbReference type="RefSeq" id="WP_379810737.1">
    <property type="nucleotide sequence ID" value="NZ_JBHUPC010000012.1"/>
</dbReference>
<dbReference type="SUPFAM" id="SSF52540">
    <property type="entry name" value="P-loop containing nucleoside triphosphate hydrolases"/>
    <property type="match status" value="1"/>
</dbReference>
<reference evidence="2" key="1">
    <citation type="journal article" date="2019" name="Int. J. Syst. Evol. Microbiol.">
        <title>The Global Catalogue of Microorganisms (GCM) 10K type strain sequencing project: providing services to taxonomists for standard genome sequencing and annotation.</title>
        <authorList>
            <consortium name="The Broad Institute Genomics Platform"/>
            <consortium name="The Broad Institute Genome Sequencing Center for Infectious Disease"/>
            <person name="Wu L."/>
            <person name="Ma J."/>
        </authorList>
    </citation>
    <scope>NUCLEOTIDE SEQUENCE [LARGE SCALE GENOMIC DNA]</scope>
    <source>
        <strain evidence="2">KCTC 22671</strain>
    </source>
</reference>
<proteinExistence type="predicted"/>
<dbReference type="GO" id="GO:0005524">
    <property type="term" value="F:ATP binding"/>
    <property type="evidence" value="ECO:0007669"/>
    <property type="project" value="UniProtKB-KW"/>
</dbReference>
<gene>
    <name evidence="1" type="ORF">ACFS5J_04060</name>
</gene>
<accession>A0ABW5YJH4</accession>
<evidence type="ECO:0000313" key="2">
    <source>
        <dbReference type="Proteomes" id="UP001597534"/>
    </source>
</evidence>